<name>A0ACB8BML8_9AGAM</name>
<gene>
    <name evidence="1" type="ORF">BV22DRAFT_1086180</name>
</gene>
<dbReference type="Proteomes" id="UP000790709">
    <property type="component" value="Unassembled WGS sequence"/>
</dbReference>
<evidence type="ECO:0000313" key="1">
    <source>
        <dbReference type="EMBL" id="KAH7926859.1"/>
    </source>
</evidence>
<proteinExistence type="predicted"/>
<sequence>MAQAPDSESLQGSQPSRFSLTFEDDYPDIPNVLSPNGESERESLSAPSHANLKGNVDKQSGHPYDEIIPHEHLHRTLVLCFDGTGDQFDADNSNIVQFFSMLKKDDKSQQMVYYQAGIGTYTIPQIATPFMAGVSKTLDMMVGIHLNAHVMDGYEFLMQNYEAGDKICIFGFSRGAYTARALAGMLHKVGLLPTCNHQQVPFAYHMYCSDDELSWKQSVAFKKAFSINVEIEFLGVWDTVSSVGMFPRRLPFTKAADNIRYFRQALSLDEHRVRFKPSVWKPPSDKEAQLGVKRHEMPRSVKKHREGTMPEFERQYSTGAMTTDVEEVWFAGCHCDIGGGSVPNGTRNSLARIPLRWMIRQCFIANTGILFHREMFKQIGMDPDSVYPYVKRRPPALFQDPRIAGPRPPPGEPMPGLDEKTPRPSGTHPIPVPKPRVVKDDPTVVVYSDGGDFVSEEHEDLADVLSPIYDQLTLSKGWWLLELLPQKQHFQNNGDNYWIMDYKINMGSGRRVPRQKKKGVKVHRSVKIRMEAEGLEGGKYWPKAKLKVEPEWVD</sequence>
<reference evidence="1" key="1">
    <citation type="journal article" date="2021" name="New Phytol.">
        <title>Evolutionary innovations through gain and loss of genes in the ectomycorrhizal Boletales.</title>
        <authorList>
            <person name="Wu G."/>
            <person name="Miyauchi S."/>
            <person name="Morin E."/>
            <person name="Kuo A."/>
            <person name="Drula E."/>
            <person name="Varga T."/>
            <person name="Kohler A."/>
            <person name="Feng B."/>
            <person name="Cao Y."/>
            <person name="Lipzen A."/>
            <person name="Daum C."/>
            <person name="Hundley H."/>
            <person name="Pangilinan J."/>
            <person name="Johnson J."/>
            <person name="Barry K."/>
            <person name="LaButti K."/>
            <person name="Ng V."/>
            <person name="Ahrendt S."/>
            <person name="Min B."/>
            <person name="Choi I.G."/>
            <person name="Park H."/>
            <person name="Plett J.M."/>
            <person name="Magnuson J."/>
            <person name="Spatafora J.W."/>
            <person name="Nagy L.G."/>
            <person name="Henrissat B."/>
            <person name="Grigoriev I.V."/>
            <person name="Yang Z.L."/>
            <person name="Xu J."/>
            <person name="Martin F.M."/>
        </authorList>
    </citation>
    <scope>NUCLEOTIDE SEQUENCE</scope>
    <source>
        <strain evidence="1">KUC20120723A-06</strain>
    </source>
</reference>
<accession>A0ACB8BML8</accession>
<evidence type="ECO:0000313" key="2">
    <source>
        <dbReference type="Proteomes" id="UP000790709"/>
    </source>
</evidence>
<organism evidence="1 2">
    <name type="scientific">Leucogyrophana mollusca</name>
    <dbReference type="NCBI Taxonomy" id="85980"/>
    <lineage>
        <taxon>Eukaryota</taxon>
        <taxon>Fungi</taxon>
        <taxon>Dikarya</taxon>
        <taxon>Basidiomycota</taxon>
        <taxon>Agaricomycotina</taxon>
        <taxon>Agaricomycetes</taxon>
        <taxon>Agaricomycetidae</taxon>
        <taxon>Boletales</taxon>
        <taxon>Boletales incertae sedis</taxon>
        <taxon>Leucogyrophana</taxon>
    </lineage>
</organism>
<comment type="caution">
    <text evidence="1">The sequence shown here is derived from an EMBL/GenBank/DDBJ whole genome shotgun (WGS) entry which is preliminary data.</text>
</comment>
<dbReference type="EMBL" id="MU266376">
    <property type="protein sequence ID" value="KAH7926859.1"/>
    <property type="molecule type" value="Genomic_DNA"/>
</dbReference>
<protein>
    <submittedName>
        <fullName evidence="1">Uncharacterized protein</fullName>
    </submittedName>
</protein>
<keyword evidence="2" id="KW-1185">Reference proteome</keyword>